<comment type="caution">
    <text evidence="3">The sequence shown here is derived from an EMBL/GenBank/DDBJ whole genome shotgun (WGS) entry which is preliminary data.</text>
</comment>
<dbReference type="GO" id="GO:0019900">
    <property type="term" value="F:kinase binding"/>
    <property type="evidence" value="ECO:0007669"/>
    <property type="project" value="TreeGrafter"/>
</dbReference>
<protein>
    <submittedName>
        <fullName evidence="3">Uncharacterized protein</fullName>
    </submittedName>
</protein>
<dbReference type="PANTHER" id="PTHR15604">
    <property type="entry name" value="SIGNALING THRESHOLD-REGULATING TRANSMEMBRANE ADAPTER 1"/>
    <property type="match status" value="1"/>
</dbReference>
<dbReference type="EMBL" id="JAGKHQ010000016">
    <property type="protein sequence ID" value="KAG7494794.1"/>
    <property type="molecule type" value="Genomic_DNA"/>
</dbReference>
<proteinExistence type="predicted"/>
<organism evidence="3 4">
    <name type="scientific">Solea senegalensis</name>
    <name type="common">Senegalese sole</name>
    <dbReference type="NCBI Taxonomy" id="28829"/>
    <lineage>
        <taxon>Eukaryota</taxon>
        <taxon>Metazoa</taxon>
        <taxon>Chordata</taxon>
        <taxon>Craniata</taxon>
        <taxon>Vertebrata</taxon>
        <taxon>Euteleostomi</taxon>
        <taxon>Actinopterygii</taxon>
        <taxon>Neopterygii</taxon>
        <taxon>Teleostei</taxon>
        <taxon>Neoteleostei</taxon>
        <taxon>Acanthomorphata</taxon>
        <taxon>Carangaria</taxon>
        <taxon>Pleuronectiformes</taxon>
        <taxon>Pleuronectoidei</taxon>
        <taxon>Soleidae</taxon>
        <taxon>Solea</taxon>
    </lineage>
</organism>
<feature type="region of interest" description="Disordered" evidence="1">
    <location>
        <begin position="115"/>
        <end position="192"/>
    </location>
</feature>
<dbReference type="GO" id="GO:0007165">
    <property type="term" value="P:signal transduction"/>
    <property type="evidence" value="ECO:0007669"/>
    <property type="project" value="InterPro"/>
</dbReference>
<evidence type="ECO:0000313" key="3">
    <source>
        <dbReference type="EMBL" id="KAG7494794.1"/>
    </source>
</evidence>
<evidence type="ECO:0000313" key="4">
    <source>
        <dbReference type="Proteomes" id="UP000693946"/>
    </source>
</evidence>
<name>A0AAV6QRN2_SOLSE</name>
<reference evidence="3 4" key="1">
    <citation type="journal article" date="2021" name="Sci. Rep.">
        <title>Chromosome anchoring in Senegalese sole (Solea senegalensis) reveals sex-associated markers and genome rearrangements in flatfish.</title>
        <authorList>
            <person name="Guerrero-Cozar I."/>
            <person name="Gomez-Garrido J."/>
            <person name="Berbel C."/>
            <person name="Martinez-Blanch J.F."/>
            <person name="Alioto T."/>
            <person name="Claros M.G."/>
            <person name="Gagnaire P.A."/>
            <person name="Manchado M."/>
        </authorList>
    </citation>
    <scope>NUCLEOTIDE SEQUENCE [LARGE SCALE GENOMIC DNA]</scope>
    <source>
        <strain evidence="3">Sse05_10M</strain>
    </source>
</reference>
<keyword evidence="2" id="KW-1133">Transmembrane helix</keyword>
<feature type="compositionally biased region" description="Low complexity" evidence="1">
    <location>
        <begin position="169"/>
        <end position="182"/>
    </location>
</feature>
<dbReference type="GO" id="GO:0005886">
    <property type="term" value="C:plasma membrane"/>
    <property type="evidence" value="ECO:0007669"/>
    <property type="project" value="TreeGrafter"/>
</dbReference>
<evidence type="ECO:0000256" key="2">
    <source>
        <dbReference type="SAM" id="Phobius"/>
    </source>
</evidence>
<keyword evidence="2" id="KW-0472">Membrane</keyword>
<dbReference type="AlphaFoldDB" id="A0AAV6QRN2"/>
<dbReference type="InterPro" id="IPR033269">
    <property type="entry name" value="Sit1"/>
</dbReference>
<keyword evidence="4" id="KW-1185">Reference proteome</keyword>
<sequence length="192" mass="21003">MSPCSNSTSPGAHTPLEKFLCPPELPFAVIGAMLLISLSVNIFFCVSKCRSGKETRQRQSPRQMEDNPIYGNVMYKTYTSLLTDADPPHSSFSSSSVTDQQRITSNAQYTPQDCYANLSLKPPRPQSGRSSPLMQSSDVVQSEASPEAEKEDEGNTDTSANTSDLYASVQTQRTKTVDTTDTGESMDYANHL</sequence>
<dbReference type="GO" id="GO:0043029">
    <property type="term" value="P:T cell homeostasis"/>
    <property type="evidence" value="ECO:0007669"/>
    <property type="project" value="InterPro"/>
</dbReference>
<dbReference type="PANTHER" id="PTHR15604:SF0">
    <property type="entry name" value="SIGNALING THRESHOLD-REGULATING TRANSMEMBRANE ADAPTER 1"/>
    <property type="match status" value="1"/>
</dbReference>
<feature type="transmembrane region" description="Helical" evidence="2">
    <location>
        <begin position="25"/>
        <end position="46"/>
    </location>
</feature>
<gene>
    <name evidence="3" type="ORF">JOB18_037764</name>
</gene>
<accession>A0AAV6QRN2</accession>
<dbReference type="GO" id="GO:0050863">
    <property type="term" value="P:regulation of T cell activation"/>
    <property type="evidence" value="ECO:0007669"/>
    <property type="project" value="InterPro"/>
</dbReference>
<keyword evidence="2" id="KW-0812">Transmembrane</keyword>
<dbReference type="Proteomes" id="UP000693946">
    <property type="component" value="Linkage Group LG4"/>
</dbReference>
<dbReference type="Pfam" id="PF15330">
    <property type="entry name" value="SIT"/>
    <property type="match status" value="1"/>
</dbReference>
<feature type="compositionally biased region" description="Polar residues" evidence="1">
    <location>
        <begin position="156"/>
        <end position="165"/>
    </location>
</feature>
<evidence type="ECO:0000256" key="1">
    <source>
        <dbReference type="SAM" id="MobiDB-lite"/>
    </source>
</evidence>
<feature type="compositionally biased region" description="Polar residues" evidence="1">
    <location>
        <begin position="127"/>
        <end position="144"/>
    </location>
</feature>